<accession>A0A871RAE3</accession>
<dbReference type="Pfam" id="PF10429">
    <property type="entry name" value="Mtr2"/>
    <property type="match status" value="1"/>
</dbReference>
<dbReference type="OrthoDB" id="25408at2759"/>
<dbReference type="SUPFAM" id="SSF54427">
    <property type="entry name" value="NTF2-like"/>
    <property type="match status" value="1"/>
</dbReference>
<organism evidence="1 2">
    <name type="scientific">Dekkera bruxellensis</name>
    <name type="common">Brettanomyces custersii</name>
    <dbReference type="NCBI Taxonomy" id="5007"/>
    <lineage>
        <taxon>Eukaryota</taxon>
        <taxon>Fungi</taxon>
        <taxon>Dikarya</taxon>
        <taxon>Ascomycota</taxon>
        <taxon>Saccharomycotina</taxon>
        <taxon>Pichiomycetes</taxon>
        <taxon>Pichiales</taxon>
        <taxon>Pichiaceae</taxon>
        <taxon>Brettanomyces</taxon>
    </lineage>
</organism>
<evidence type="ECO:0000313" key="2">
    <source>
        <dbReference type="Proteomes" id="UP000663131"/>
    </source>
</evidence>
<dbReference type="EMBL" id="CP063133">
    <property type="protein sequence ID" value="QOU19090.1"/>
    <property type="molecule type" value="Genomic_DNA"/>
</dbReference>
<name>A0A871RAE3_DEKBR</name>
<reference evidence="1" key="1">
    <citation type="submission" date="2020-10" db="EMBL/GenBank/DDBJ databases">
        <authorList>
            <person name="Palmer J.M."/>
        </authorList>
    </citation>
    <scope>NUCLEOTIDE SEQUENCE</scope>
    <source>
        <strain evidence="1">UCD 2041</strain>
    </source>
</reference>
<evidence type="ECO:0000313" key="1">
    <source>
        <dbReference type="EMBL" id="QOU19090.1"/>
    </source>
</evidence>
<dbReference type="KEGG" id="bbrx:BRETT_004311"/>
<reference evidence="1" key="2">
    <citation type="journal article" name="BMC Genomics">
        <title>New genome assemblies reveal patterns of domestication and adaptation across Brettanomyces (Dekkera) species.</title>
        <authorList>
            <person name="Roach M.J."/>
            <person name="Borneman A.R."/>
        </authorList>
    </citation>
    <scope>NUCLEOTIDE SEQUENCE</scope>
    <source>
        <strain evidence="1">UCD 2041</strain>
    </source>
</reference>
<dbReference type="Gene3D" id="3.10.450.50">
    <property type="match status" value="1"/>
</dbReference>
<evidence type="ECO:0008006" key="3">
    <source>
        <dbReference type="Google" id="ProtNLM"/>
    </source>
</evidence>
<sequence>MEMQGTGNQAVDPTAKLEQFLKALTDTLDAEYKNETPEYYKSMILPQLLPQSRIIMNGQPFGSKAQFQELWSTLPATQHQTTSFDSHLLPTNNGSVYIILAHLKVRFDESGRNRFGQTTELLPGGPDGRLHRPLFSNWFGVTVSMVVSEKINTNFNIECISSFDYRITECPDNSVFMI</sequence>
<dbReference type="RefSeq" id="XP_041135583.1">
    <property type="nucleotide sequence ID" value="XM_041282807.1"/>
</dbReference>
<dbReference type="AlphaFoldDB" id="A0A871RAE3"/>
<dbReference type="InterPro" id="IPR032710">
    <property type="entry name" value="NTF2-like_dom_sf"/>
</dbReference>
<dbReference type="Proteomes" id="UP000663131">
    <property type="component" value="Chromosome 5"/>
</dbReference>
<dbReference type="InterPro" id="IPR019488">
    <property type="entry name" value="Nucl_pore_RNA_shuttling_Mtr2"/>
</dbReference>
<dbReference type="GeneID" id="64576234"/>
<protein>
    <recommendedName>
        <fullName evidence="3">Mtr2p</fullName>
    </recommendedName>
</protein>
<gene>
    <name evidence="1" type="ORF">BRETT_004311</name>
</gene>
<proteinExistence type="predicted"/>